<evidence type="ECO:0000313" key="2">
    <source>
        <dbReference type="EMBL" id="RDL41686.1"/>
    </source>
</evidence>
<dbReference type="AlphaFoldDB" id="A0A370U1M8"/>
<dbReference type="RefSeq" id="XP_031874342.1">
    <property type="nucleotide sequence ID" value="XM_032010288.1"/>
</dbReference>
<feature type="transmembrane region" description="Helical" evidence="1">
    <location>
        <begin position="142"/>
        <end position="165"/>
    </location>
</feature>
<keyword evidence="1" id="KW-1133">Transmembrane helix</keyword>
<keyword evidence="3" id="KW-1185">Reference proteome</keyword>
<evidence type="ECO:0000256" key="1">
    <source>
        <dbReference type="SAM" id="Phobius"/>
    </source>
</evidence>
<gene>
    <name evidence="2" type="ORF">BP5553_01665</name>
</gene>
<dbReference type="EMBL" id="NPIC01000001">
    <property type="protein sequence ID" value="RDL41686.1"/>
    <property type="molecule type" value="Genomic_DNA"/>
</dbReference>
<sequence length="243" mass="26666">MSLVSSNVFFLIAHDSNKDWDTEGAGFLSTFLNLTESSSNQTTNAGNSSATLSLSRISAPRTSSTSTFITTTLSTSVKAAIISTSESIRTTITSELPATITLSSTLSTLKSSISATSSQTYSPVSASSSQSTPTAVKIPREITITLAVFLSILFLSIALSFYIIYRHKKRRRYNRQVSWNAFLSRVRSVSTRSSKHKTTNSLTPDTLAPEVRSYRWTGFNRTRRKKSMYELDGTGNVPLFELP</sequence>
<proteinExistence type="predicted"/>
<keyword evidence="1" id="KW-0472">Membrane</keyword>
<accession>A0A370U1M8</accession>
<dbReference type="GeneID" id="43594514"/>
<evidence type="ECO:0000313" key="3">
    <source>
        <dbReference type="Proteomes" id="UP000254866"/>
    </source>
</evidence>
<keyword evidence="1" id="KW-0812">Transmembrane</keyword>
<reference evidence="2 3" key="1">
    <citation type="journal article" date="2018" name="IMA Fungus">
        <title>IMA Genome-F 9: Draft genome sequence of Annulohypoxylon stygium, Aspergillus mulundensis, Berkeleyomyces basicola (syn. Thielaviopsis basicola), Ceratocystis smalleyi, two Cercospora beticola strains, Coleophoma cylindrospora, Fusarium fracticaudum, Phialophora cf. hyalina, and Morchella septimelata.</title>
        <authorList>
            <person name="Wingfield B.D."/>
            <person name="Bills G.F."/>
            <person name="Dong Y."/>
            <person name="Huang W."/>
            <person name="Nel W.J."/>
            <person name="Swalarsk-Parry B.S."/>
            <person name="Vaghefi N."/>
            <person name="Wilken P.M."/>
            <person name="An Z."/>
            <person name="de Beer Z.W."/>
            <person name="De Vos L."/>
            <person name="Chen L."/>
            <person name="Duong T.A."/>
            <person name="Gao Y."/>
            <person name="Hammerbacher A."/>
            <person name="Kikkert J.R."/>
            <person name="Li Y."/>
            <person name="Li H."/>
            <person name="Li K."/>
            <person name="Li Q."/>
            <person name="Liu X."/>
            <person name="Ma X."/>
            <person name="Naidoo K."/>
            <person name="Pethybridge S.J."/>
            <person name="Sun J."/>
            <person name="Steenkamp E.T."/>
            <person name="van der Nest M.A."/>
            <person name="van Wyk S."/>
            <person name="Wingfield M.J."/>
            <person name="Xiong C."/>
            <person name="Yue Q."/>
            <person name="Zhang X."/>
        </authorList>
    </citation>
    <scope>NUCLEOTIDE SEQUENCE [LARGE SCALE GENOMIC DNA]</scope>
    <source>
        <strain evidence="2 3">BP 5553</strain>
    </source>
</reference>
<organism evidence="2 3">
    <name type="scientific">Venustampulla echinocandica</name>
    <dbReference type="NCBI Taxonomy" id="2656787"/>
    <lineage>
        <taxon>Eukaryota</taxon>
        <taxon>Fungi</taxon>
        <taxon>Dikarya</taxon>
        <taxon>Ascomycota</taxon>
        <taxon>Pezizomycotina</taxon>
        <taxon>Leotiomycetes</taxon>
        <taxon>Helotiales</taxon>
        <taxon>Pleuroascaceae</taxon>
        <taxon>Venustampulla</taxon>
    </lineage>
</organism>
<name>A0A370U1M8_9HELO</name>
<dbReference type="Proteomes" id="UP000254866">
    <property type="component" value="Unassembled WGS sequence"/>
</dbReference>
<protein>
    <submittedName>
        <fullName evidence="2">Uncharacterized protein</fullName>
    </submittedName>
</protein>
<comment type="caution">
    <text evidence="2">The sequence shown here is derived from an EMBL/GenBank/DDBJ whole genome shotgun (WGS) entry which is preliminary data.</text>
</comment>